<feature type="signal peptide" evidence="2">
    <location>
        <begin position="1"/>
        <end position="21"/>
    </location>
</feature>
<evidence type="ECO:0000256" key="1">
    <source>
        <dbReference type="SAM" id="MobiDB-lite"/>
    </source>
</evidence>
<feature type="compositionally biased region" description="Basic and acidic residues" evidence="1">
    <location>
        <begin position="36"/>
        <end position="50"/>
    </location>
</feature>
<feature type="compositionally biased region" description="Low complexity" evidence="1">
    <location>
        <begin position="26"/>
        <end position="35"/>
    </location>
</feature>
<keyword evidence="4" id="KW-1185">Reference proteome</keyword>
<organism evidence="3 4">
    <name type="scientific">Clostridium cibarium</name>
    <dbReference type="NCBI Taxonomy" id="2762247"/>
    <lineage>
        <taxon>Bacteria</taxon>
        <taxon>Bacillati</taxon>
        <taxon>Bacillota</taxon>
        <taxon>Clostridia</taxon>
        <taxon>Eubacteriales</taxon>
        <taxon>Clostridiaceae</taxon>
        <taxon>Clostridium</taxon>
    </lineage>
</organism>
<feature type="region of interest" description="Disordered" evidence="1">
    <location>
        <begin position="26"/>
        <end position="50"/>
    </location>
</feature>
<dbReference type="PROSITE" id="PS51257">
    <property type="entry name" value="PROKAR_LIPOPROTEIN"/>
    <property type="match status" value="1"/>
</dbReference>
<feature type="chain" id="PRO_5046422905" description="Lipoprotein" evidence="2">
    <location>
        <begin position="22"/>
        <end position="237"/>
    </location>
</feature>
<keyword evidence="2" id="KW-0732">Signal</keyword>
<accession>A0ABR8PPM0</accession>
<evidence type="ECO:0008006" key="5">
    <source>
        <dbReference type="Google" id="ProtNLM"/>
    </source>
</evidence>
<comment type="caution">
    <text evidence="3">The sequence shown here is derived from an EMBL/GenBank/DDBJ whole genome shotgun (WGS) entry which is preliminary data.</text>
</comment>
<evidence type="ECO:0000313" key="4">
    <source>
        <dbReference type="Proteomes" id="UP000627781"/>
    </source>
</evidence>
<protein>
    <recommendedName>
        <fullName evidence="5">Lipoprotein</fullName>
    </recommendedName>
</protein>
<sequence length="237" mass="26491">MKKKRILAIIMSLTLAFSVVGCGKSNSGNTSSTETTTKEESTSDSKDGFKKIEPTQKNIFDLGAKQTKEIKDILEKYGVKTAYNADKNMKMPVHIAKDENDCSLEGGKGYSITTTEGVNLNDGGDHRYSISYSAYESKNTDGPRYLYQITIDYPTTEEFKLDNFKMFKELVQEVQGSDYDFASLDKWMSEHIKKIQSKEKQGASARDVGSFHEGIEGGSKRAGKNTNMIIFSFSLRK</sequence>
<dbReference type="EMBL" id="JACSRA010000002">
    <property type="protein sequence ID" value="MBD7910128.1"/>
    <property type="molecule type" value="Genomic_DNA"/>
</dbReference>
<dbReference type="Proteomes" id="UP000627781">
    <property type="component" value="Unassembled WGS sequence"/>
</dbReference>
<name>A0ABR8PPM0_9CLOT</name>
<evidence type="ECO:0000256" key="2">
    <source>
        <dbReference type="SAM" id="SignalP"/>
    </source>
</evidence>
<gene>
    <name evidence="3" type="ORF">H9661_02050</name>
</gene>
<dbReference type="RefSeq" id="WP_191767578.1">
    <property type="nucleotide sequence ID" value="NZ_JACSRA010000002.1"/>
</dbReference>
<proteinExistence type="predicted"/>
<reference evidence="3 4" key="1">
    <citation type="submission" date="2020-08" db="EMBL/GenBank/DDBJ databases">
        <title>A Genomic Blueprint of the Chicken Gut Microbiome.</title>
        <authorList>
            <person name="Gilroy R."/>
            <person name="Ravi A."/>
            <person name="Getino M."/>
            <person name="Pursley I."/>
            <person name="Horton D.L."/>
            <person name="Alikhan N.-F."/>
            <person name="Baker D."/>
            <person name="Gharbi K."/>
            <person name="Hall N."/>
            <person name="Watson M."/>
            <person name="Adriaenssens E.M."/>
            <person name="Foster-Nyarko E."/>
            <person name="Jarju S."/>
            <person name="Secka A."/>
            <person name="Antonio M."/>
            <person name="Oren A."/>
            <person name="Chaudhuri R."/>
            <person name="La Ragione R.M."/>
            <person name="Hildebrand F."/>
            <person name="Pallen M.J."/>
        </authorList>
    </citation>
    <scope>NUCLEOTIDE SEQUENCE [LARGE SCALE GENOMIC DNA]</scope>
    <source>
        <strain evidence="3 4">Sa3CVN1</strain>
    </source>
</reference>
<evidence type="ECO:0000313" key="3">
    <source>
        <dbReference type="EMBL" id="MBD7910128.1"/>
    </source>
</evidence>